<dbReference type="EMBL" id="FNIZ01000002">
    <property type="protein sequence ID" value="SDN96886.1"/>
    <property type="molecule type" value="Genomic_DNA"/>
</dbReference>
<name>A0A1H0FQE3_HALAD</name>
<dbReference type="GO" id="GO:0005975">
    <property type="term" value="P:carbohydrate metabolic process"/>
    <property type="evidence" value="ECO:0007669"/>
    <property type="project" value="InterPro"/>
</dbReference>
<dbReference type="PANTHER" id="PTHR46066:SF2">
    <property type="entry name" value="CHITINASE DOMAIN-CONTAINING PROTEIN 1"/>
    <property type="match status" value="1"/>
</dbReference>
<dbReference type="Pfam" id="PF01476">
    <property type="entry name" value="LysM"/>
    <property type="match status" value="3"/>
</dbReference>
<dbReference type="Gene3D" id="3.10.50.10">
    <property type="match status" value="1"/>
</dbReference>
<evidence type="ECO:0000259" key="3">
    <source>
        <dbReference type="PROSITE" id="PS51782"/>
    </source>
</evidence>
<feature type="domain" description="GH18" evidence="4">
    <location>
        <begin position="150"/>
        <end position="470"/>
    </location>
</feature>
<dbReference type="GO" id="GO:0008061">
    <property type="term" value="F:chitin binding"/>
    <property type="evidence" value="ECO:0007669"/>
    <property type="project" value="InterPro"/>
</dbReference>
<dbReference type="InterPro" id="IPR017853">
    <property type="entry name" value="GH"/>
</dbReference>
<dbReference type="InterPro" id="IPR036779">
    <property type="entry name" value="LysM_dom_sf"/>
</dbReference>
<dbReference type="Gene3D" id="3.10.350.10">
    <property type="entry name" value="LysM domain"/>
    <property type="match status" value="3"/>
</dbReference>
<dbReference type="InterPro" id="IPR041704">
    <property type="entry name" value="CFLE_GH18"/>
</dbReference>
<feature type="domain" description="LysM" evidence="3">
    <location>
        <begin position="98"/>
        <end position="142"/>
    </location>
</feature>
<dbReference type="GO" id="GO:0012505">
    <property type="term" value="C:endomembrane system"/>
    <property type="evidence" value="ECO:0007669"/>
    <property type="project" value="TreeGrafter"/>
</dbReference>
<organism evidence="5 6">
    <name type="scientific">Halobacillus aidingensis</name>
    <dbReference type="NCBI Taxonomy" id="240303"/>
    <lineage>
        <taxon>Bacteria</taxon>
        <taxon>Bacillati</taxon>
        <taxon>Bacillota</taxon>
        <taxon>Bacilli</taxon>
        <taxon>Bacillales</taxon>
        <taxon>Bacillaceae</taxon>
        <taxon>Halobacillus</taxon>
    </lineage>
</organism>
<dbReference type="CDD" id="cd02874">
    <property type="entry name" value="GH18_CFLE_spore_hydrolase"/>
    <property type="match status" value="1"/>
</dbReference>
<keyword evidence="6" id="KW-1185">Reference proteome</keyword>
<dbReference type="SMART" id="SM00636">
    <property type="entry name" value="Glyco_18"/>
    <property type="match status" value="1"/>
</dbReference>
<dbReference type="STRING" id="240303.SAMN05421677_10280"/>
<evidence type="ECO:0000313" key="5">
    <source>
        <dbReference type="EMBL" id="SDN96886.1"/>
    </source>
</evidence>
<dbReference type="PANTHER" id="PTHR46066">
    <property type="entry name" value="CHITINASE DOMAIN-CONTAINING PROTEIN 1 FAMILY MEMBER"/>
    <property type="match status" value="1"/>
</dbReference>
<evidence type="ECO:0000259" key="4">
    <source>
        <dbReference type="PROSITE" id="PS51910"/>
    </source>
</evidence>
<dbReference type="CDD" id="cd00118">
    <property type="entry name" value="LysM"/>
    <property type="match status" value="3"/>
</dbReference>
<feature type="domain" description="LysM" evidence="3">
    <location>
        <begin position="2"/>
        <end position="46"/>
    </location>
</feature>
<feature type="domain" description="LysM" evidence="3">
    <location>
        <begin position="51"/>
        <end position="95"/>
    </location>
</feature>
<protein>
    <submittedName>
        <fullName evidence="5">Spore germination protein</fullName>
    </submittedName>
</protein>
<dbReference type="GO" id="GO:0070492">
    <property type="term" value="F:oligosaccharide binding"/>
    <property type="evidence" value="ECO:0007669"/>
    <property type="project" value="TreeGrafter"/>
</dbReference>
<dbReference type="RefSeq" id="WP_089650864.1">
    <property type="nucleotide sequence ID" value="NZ_FNIZ01000002.1"/>
</dbReference>
<reference evidence="6" key="1">
    <citation type="submission" date="2016-10" db="EMBL/GenBank/DDBJ databases">
        <authorList>
            <person name="Varghese N."/>
            <person name="Submissions S."/>
        </authorList>
    </citation>
    <scope>NUCLEOTIDE SEQUENCE [LARGE SCALE GENOMIC DNA]</scope>
    <source>
        <strain evidence="6">CGMCC 1.3703</strain>
    </source>
</reference>
<dbReference type="Proteomes" id="UP000198860">
    <property type="component" value="Unassembled WGS sequence"/>
</dbReference>
<dbReference type="Gene3D" id="3.20.20.80">
    <property type="entry name" value="Glycosidases"/>
    <property type="match status" value="1"/>
</dbReference>
<dbReference type="InterPro" id="IPR018392">
    <property type="entry name" value="LysM"/>
</dbReference>
<sequence length="470" mass="52886">MIIHAVENGDTLWKIAQRYGADINQIILLNQLNNPDVVVIGQALVIPEPNKEYVVQPGDNLWNIANRYGVRVQDLAEKNNIANPALIFVGQMLLLPFTNYTVQAGDSLWKIANQFGVSVSEIAEANGIENPSLISVGMTLAIPSPLRPVKEINAYITRTNAEGAREVNTLGSHFTYLSPFTRTIQTDGNLTDLDDAAVLQAAAAQNISPLLVVTNFVGGSFDSDLAATFLRNPGIQDTFIENLLEQMRAKGYSGVNFDFEYVYPEDKENYNAFLRKVVGRLRPEGFSVSTALAPKVREDQQGLLYEAHDYEAHGDIVDFVVLMTYEWGWSGGRPWAIAPINKVREVLDYAVTVIPRDKILMGMPLYGREWEIPWVQGTYARTVNPQEAIQLAAKYGVPIQYNEEYQSPFFRYTDESGQEHEVWFEDARSVQAKYDTLEEYGLRGASYWVLGSPFPQNWPVLQRNFKVKKM</sequence>
<gene>
    <name evidence="5" type="ORF">SAMN05421677_10280</name>
</gene>
<evidence type="ECO:0000313" key="6">
    <source>
        <dbReference type="Proteomes" id="UP000198860"/>
    </source>
</evidence>
<dbReference type="Pfam" id="PF00704">
    <property type="entry name" value="Glyco_hydro_18"/>
    <property type="match status" value="1"/>
</dbReference>
<dbReference type="InterPro" id="IPR011583">
    <property type="entry name" value="Chitinase_II/V-like_cat"/>
</dbReference>
<dbReference type="PROSITE" id="PS51782">
    <property type="entry name" value="LYSM"/>
    <property type="match status" value="3"/>
</dbReference>
<dbReference type="GO" id="GO:0016798">
    <property type="term" value="F:hydrolase activity, acting on glycosyl bonds"/>
    <property type="evidence" value="ECO:0007669"/>
    <property type="project" value="UniProtKB-KW"/>
</dbReference>
<evidence type="ECO:0000256" key="1">
    <source>
        <dbReference type="ARBA" id="ARBA00022801"/>
    </source>
</evidence>
<accession>A0A1H0FQE3</accession>
<dbReference type="PROSITE" id="PS51910">
    <property type="entry name" value="GH18_2"/>
    <property type="match status" value="1"/>
</dbReference>
<dbReference type="AlphaFoldDB" id="A0A1H0FQE3"/>
<keyword evidence="2" id="KW-0326">Glycosidase</keyword>
<dbReference type="SMART" id="SM00257">
    <property type="entry name" value="LysM"/>
    <property type="match status" value="3"/>
</dbReference>
<keyword evidence="1" id="KW-0378">Hydrolase</keyword>
<dbReference type="SUPFAM" id="SSF54106">
    <property type="entry name" value="LysM domain"/>
    <property type="match status" value="3"/>
</dbReference>
<evidence type="ECO:0000256" key="2">
    <source>
        <dbReference type="ARBA" id="ARBA00023295"/>
    </source>
</evidence>
<dbReference type="SUPFAM" id="SSF51445">
    <property type="entry name" value="(Trans)glycosidases"/>
    <property type="match status" value="1"/>
</dbReference>
<proteinExistence type="predicted"/>
<dbReference type="InterPro" id="IPR029070">
    <property type="entry name" value="Chitinase_insertion_sf"/>
</dbReference>
<dbReference type="InterPro" id="IPR001223">
    <property type="entry name" value="Glyco_hydro18_cat"/>
</dbReference>
<dbReference type="OrthoDB" id="9769314at2"/>